<feature type="compositionally biased region" description="Basic and acidic residues" evidence="1">
    <location>
        <begin position="63"/>
        <end position="122"/>
    </location>
</feature>
<keyword evidence="3" id="KW-1185">Reference proteome</keyword>
<evidence type="ECO:0000256" key="1">
    <source>
        <dbReference type="SAM" id="MobiDB-lite"/>
    </source>
</evidence>
<evidence type="ECO:0000313" key="2">
    <source>
        <dbReference type="EMBL" id="CAL1610940.1"/>
    </source>
</evidence>
<feature type="region of interest" description="Disordered" evidence="1">
    <location>
        <begin position="60"/>
        <end position="149"/>
    </location>
</feature>
<proteinExistence type="predicted"/>
<dbReference type="AlphaFoldDB" id="A0AAV2MCH3"/>
<name>A0AAV2MCH3_KNICA</name>
<dbReference type="Proteomes" id="UP001497482">
    <property type="component" value="Chromosome 7"/>
</dbReference>
<gene>
    <name evidence="2" type="ORF">KC01_LOCUS37449</name>
</gene>
<evidence type="ECO:0000313" key="3">
    <source>
        <dbReference type="Proteomes" id="UP001497482"/>
    </source>
</evidence>
<reference evidence="2 3" key="1">
    <citation type="submission" date="2024-04" db="EMBL/GenBank/DDBJ databases">
        <authorList>
            <person name="Waldvogel A.-M."/>
            <person name="Schoenle A."/>
        </authorList>
    </citation>
    <scope>NUCLEOTIDE SEQUENCE [LARGE SCALE GENOMIC DNA]</scope>
</reference>
<feature type="compositionally biased region" description="Basic and acidic residues" evidence="1">
    <location>
        <begin position="129"/>
        <end position="146"/>
    </location>
</feature>
<protein>
    <submittedName>
        <fullName evidence="2">Uncharacterized protein</fullName>
    </submittedName>
</protein>
<accession>A0AAV2MCH3</accession>
<sequence length="206" mass="23738">MLCRHTLLIHVSQSLAGFTGTKEGSLDLPKATIHTMGTQRPSRSAFDTTENMSDRMLLSGGKIARDPSPRPGHTVRDDDRRREQRRDERYKEPSERDRYYDRDRRPKVPKDAARDRREEKRNVRPLSNIEKENEKEGDRGVKKGDTLPRNARIHGPIMLAAMEDERDDRKQRRREDGDMTEVACGVNLYGVLKSRTLQRSLTAAEA</sequence>
<organism evidence="2 3">
    <name type="scientific">Knipowitschia caucasica</name>
    <name type="common">Caucasian dwarf goby</name>
    <name type="synonym">Pomatoschistus caucasicus</name>
    <dbReference type="NCBI Taxonomy" id="637954"/>
    <lineage>
        <taxon>Eukaryota</taxon>
        <taxon>Metazoa</taxon>
        <taxon>Chordata</taxon>
        <taxon>Craniata</taxon>
        <taxon>Vertebrata</taxon>
        <taxon>Euteleostomi</taxon>
        <taxon>Actinopterygii</taxon>
        <taxon>Neopterygii</taxon>
        <taxon>Teleostei</taxon>
        <taxon>Neoteleostei</taxon>
        <taxon>Acanthomorphata</taxon>
        <taxon>Gobiaria</taxon>
        <taxon>Gobiiformes</taxon>
        <taxon>Gobioidei</taxon>
        <taxon>Gobiidae</taxon>
        <taxon>Gobiinae</taxon>
        <taxon>Knipowitschia</taxon>
    </lineage>
</organism>
<dbReference type="EMBL" id="OZ035829">
    <property type="protein sequence ID" value="CAL1610940.1"/>
    <property type="molecule type" value="Genomic_DNA"/>
</dbReference>